<protein>
    <recommendedName>
        <fullName evidence="3">EF-hand domain-containing protein</fullName>
    </recommendedName>
</protein>
<proteinExistence type="predicted"/>
<dbReference type="AlphaFoldDB" id="A0A254TG64"/>
<evidence type="ECO:0000313" key="2">
    <source>
        <dbReference type="Proteomes" id="UP000197535"/>
    </source>
</evidence>
<comment type="caution">
    <text evidence="1">The sequence shown here is derived from an EMBL/GenBank/DDBJ whole genome shotgun (WGS) entry which is preliminary data.</text>
</comment>
<accession>A0A254TG64</accession>
<dbReference type="OrthoDB" id="8779576at2"/>
<organism evidence="1 2">
    <name type="scientific">Noviherbaspirillum denitrificans</name>
    <dbReference type="NCBI Taxonomy" id="1968433"/>
    <lineage>
        <taxon>Bacteria</taxon>
        <taxon>Pseudomonadati</taxon>
        <taxon>Pseudomonadota</taxon>
        <taxon>Betaproteobacteria</taxon>
        <taxon>Burkholderiales</taxon>
        <taxon>Oxalobacteraceae</taxon>
        <taxon>Noviherbaspirillum</taxon>
    </lineage>
</organism>
<keyword evidence="2" id="KW-1185">Reference proteome</keyword>
<gene>
    <name evidence="1" type="ORF">AYR66_21345</name>
</gene>
<evidence type="ECO:0000313" key="1">
    <source>
        <dbReference type="EMBL" id="OWW21651.1"/>
    </source>
</evidence>
<dbReference type="Proteomes" id="UP000197535">
    <property type="component" value="Unassembled WGS sequence"/>
</dbReference>
<dbReference type="PROSITE" id="PS00018">
    <property type="entry name" value="EF_HAND_1"/>
    <property type="match status" value="1"/>
</dbReference>
<dbReference type="RefSeq" id="WP_088708502.1">
    <property type="nucleotide sequence ID" value="NZ_LSTO01000001.1"/>
</dbReference>
<name>A0A254TG64_9BURK</name>
<evidence type="ECO:0008006" key="3">
    <source>
        <dbReference type="Google" id="ProtNLM"/>
    </source>
</evidence>
<dbReference type="InterPro" id="IPR018247">
    <property type="entry name" value="EF_Hand_1_Ca_BS"/>
</dbReference>
<sequence length="70" mass="8099">MRVDPVWKKISDTYQQWDQDRSGLMAIDDLSERLPDIDYELLLRTLEQAAQDGRVDAPEEGGAFRLIPNH</sequence>
<reference evidence="1 2" key="1">
    <citation type="submission" date="2016-02" db="EMBL/GenBank/DDBJ databases">
        <authorList>
            <person name="Wen L."/>
            <person name="He K."/>
            <person name="Yang H."/>
        </authorList>
    </citation>
    <scope>NUCLEOTIDE SEQUENCE [LARGE SCALE GENOMIC DNA]</scope>
    <source>
        <strain evidence="1 2">TSA40</strain>
    </source>
</reference>
<dbReference type="EMBL" id="LSTO01000001">
    <property type="protein sequence ID" value="OWW21651.1"/>
    <property type="molecule type" value="Genomic_DNA"/>
</dbReference>